<evidence type="ECO:0000259" key="2">
    <source>
        <dbReference type="PROSITE" id="PS50173"/>
    </source>
</evidence>
<dbReference type="Proteomes" id="UP000179233">
    <property type="component" value="Unassembled WGS sequence"/>
</dbReference>
<protein>
    <recommendedName>
        <fullName evidence="2">UmuC domain-containing protein</fullName>
    </recommendedName>
</protein>
<organism evidence="3 4">
    <name type="scientific">Candidatus Chisholmbacteria bacterium RIFCSPHIGHO2_01_FULL_52_32</name>
    <dbReference type="NCBI Taxonomy" id="1797591"/>
    <lineage>
        <taxon>Bacteria</taxon>
        <taxon>Candidatus Chisholmiibacteriota</taxon>
    </lineage>
</organism>
<gene>
    <name evidence="3" type="ORF">A2786_02680</name>
</gene>
<dbReference type="GO" id="GO:0005829">
    <property type="term" value="C:cytosol"/>
    <property type="evidence" value="ECO:0007669"/>
    <property type="project" value="TreeGrafter"/>
</dbReference>
<feature type="domain" description="UmuC" evidence="2">
    <location>
        <begin position="3"/>
        <end position="185"/>
    </location>
</feature>
<dbReference type="InterPro" id="IPR017961">
    <property type="entry name" value="DNA_pol_Y-fam_little_finger"/>
</dbReference>
<sequence>MTILHVDLNSYFATVEQQQNPFLRGKPVGIVKDIGRMCIIAASKEAKRLGIKTGTNLHDARKLAPRLILIKADFDKYLDYTKRFFALVESFSPDVTLFSLDEAFINTSNCIRLCGSAETLAVKIQEKIYAKLGNWVTASIGISYNRTLAKLAGDHAPKGGYFRISKENLDEILAGCKPRDICGIGPRLEEKLINTGVTNILQIRKLEDKILKLRFGPFWGPELKRISIGEESHLLRLLDSNLYMKGVGRTITGFRLCDSEEEIQKIIRNLVEEATYKIRQMNLAGRQISIFLEGEEKIWYRHRTLKYHVRHPDEVFDLIYNGLYKGWQRSFAVIRFGVHVGLLSPVTNLTACWLESWQKREKLWSAVDAINKKHGFASLRSARLLRGPLIRPEVTGYLGDKLYQFPRE</sequence>
<dbReference type="GO" id="GO:0003684">
    <property type="term" value="F:damaged DNA binding"/>
    <property type="evidence" value="ECO:0007669"/>
    <property type="project" value="InterPro"/>
</dbReference>
<dbReference type="PROSITE" id="PS50173">
    <property type="entry name" value="UMUC"/>
    <property type="match status" value="1"/>
</dbReference>
<dbReference type="InterPro" id="IPR043502">
    <property type="entry name" value="DNA/RNA_pol_sf"/>
</dbReference>
<dbReference type="AlphaFoldDB" id="A0A1G1VST3"/>
<dbReference type="InterPro" id="IPR050116">
    <property type="entry name" value="DNA_polymerase-Y"/>
</dbReference>
<dbReference type="Gene3D" id="1.10.150.20">
    <property type="entry name" value="5' to 3' exonuclease, C-terminal subdomain"/>
    <property type="match status" value="1"/>
</dbReference>
<proteinExistence type="inferred from homology"/>
<dbReference type="InterPro" id="IPR043128">
    <property type="entry name" value="Rev_trsase/Diguanyl_cyclase"/>
</dbReference>
<dbReference type="PANTHER" id="PTHR11076">
    <property type="entry name" value="DNA REPAIR POLYMERASE UMUC / TRANSFERASE FAMILY MEMBER"/>
    <property type="match status" value="1"/>
</dbReference>
<dbReference type="PANTHER" id="PTHR11076:SF33">
    <property type="entry name" value="DNA POLYMERASE KAPPA"/>
    <property type="match status" value="1"/>
</dbReference>
<dbReference type="Pfam" id="PF11799">
    <property type="entry name" value="IMS_C"/>
    <property type="match status" value="1"/>
</dbReference>
<dbReference type="GO" id="GO:0042276">
    <property type="term" value="P:error-prone translesion synthesis"/>
    <property type="evidence" value="ECO:0007669"/>
    <property type="project" value="TreeGrafter"/>
</dbReference>
<evidence type="ECO:0000313" key="4">
    <source>
        <dbReference type="Proteomes" id="UP000179233"/>
    </source>
</evidence>
<evidence type="ECO:0000313" key="3">
    <source>
        <dbReference type="EMBL" id="OGY18384.1"/>
    </source>
</evidence>
<name>A0A1G1VST3_9BACT</name>
<dbReference type="InterPro" id="IPR001126">
    <property type="entry name" value="UmuC"/>
</dbReference>
<comment type="caution">
    <text evidence="3">The sequence shown here is derived from an EMBL/GenBank/DDBJ whole genome shotgun (WGS) entry which is preliminary data.</text>
</comment>
<accession>A0A1G1VST3</accession>
<comment type="similarity">
    <text evidence="1">Belongs to the DNA polymerase type-Y family.</text>
</comment>
<evidence type="ECO:0000256" key="1">
    <source>
        <dbReference type="ARBA" id="ARBA00010945"/>
    </source>
</evidence>
<dbReference type="GO" id="GO:0003887">
    <property type="term" value="F:DNA-directed DNA polymerase activity"/>
    <property type="evidence" value="ECO:0007669"/>
    <property type="project" value="TreeGrafter"/>
</dbReference>
<dbReference type="Gene3D" id="3.40.1170.60">
    <property type="match status" value="1"/>
</dbReference>
<dbReference type="Gene3D" id="3.30.70.270">
    <property type="match status" value="1"/>
</dbReference>
<dbReference type="EMBL" id="MHCJ01000003">
    <property type="protein sequence ID" value="OGY18384.1"/>
    <property type="molecule type" value="Genomic_DNA"/>
</dbReference>
<dbReference type="GO" id="GO:0009432">
    <property type="term" value="P:SOS response"/>
    <property type="evidence" value="ECO:0007669"/>
    <property type="project" value="TreeGrafter"/>
</dbReference>
<dbReference type="SUPFAM" id="SSF56672">
    <property type="entry name" value="DNA/RNA polymerases"/>
    <property type="match status" value="1"/>
</dbReference>
<reference evidence="3 4" key="1">
    <citation type="journal article" date="2016" name="Nat. Commun.">
        <title>Thousands of microbial genomes shed light on interconnected biogeochemical processes in an aquifer system.</title>
        <authorList>
            <person name="Anantharaman K."/>
            <person name="Brown C.T."/>
            <person name="Hug L.A."/>
            <person name="Sharon I."/>
            <person name="Castelle C.J."/>
            <person name="Probst A.J."/>
            <person name="Thomas B.C."/>
            <person name="Singh A."/>
            <person name="Wilkins M.J."/>
            <person name="Karaoz U."/>
            <person name="Brodie E.L."/>
            <person name="Williams K.H."/>
            <person name="Hubbard S.S."/>
            <person name="Banfield J.F."/>
        </authorList>
    </citation>
    <scope>NUCLEOTIDE SEQUENCE [LARGE SCALE GENOMIC DNA]</scope>
</reference>
<dbReference type="GO" id="GO:0006281">
    <property type="term" value="P:DNA repair"/>
    <property type="evidence" value="ECO:0007669"/>
    <property type="project" value="InterPro"/>
</dbReference>
<dbReference type="Pfam" id="PF00817">
    <property type="entry name" value="IMS"/>
    <property type="match status" value="1"/>
</dbReference>